<accession>A0A6N9HA29</accession>
<dbReference type="RefSeq" id="WP_160954286.1">
    <property type="nucleotide sequence ID" value="NZ_WWEQ01000090.1"/>
</dbReference>
<dbReference type="Pfam" id="PF13559">
    <property type="entry name" value="DUF4129"/>
    <property type="match status" value="1"/>
</dbReference>
<dbReference type="InterPro" id="IPR025403">
    <property type="entry name" value="TgpA-like_C"/>
</dbReference>
<feature type="transmembrane region" description="Helical" evidence="1">
    <location>
        <begin position="67"/>
        <end position="85"/>
    </location>
</feature>
<comment type="caution">
    <text evidence="3">The sequence shown here is derived from an EMBL/GenBank/DDBJ whole genome shotgun (WGS) entry which is preliminary data.</text>
</comment>
<feature type="domain" description="Protein-glutamine gamma-glutamyltransferase-like C-terminal" evidence="2">
    <location>
        <begin position="138"/>
        <end position="203"/>
    </location>
</feature>
<gene>
    <name evidence="3" type="ORF">GSY69_13150</name>
</gene>
<dbReference type="Proteomes" id="UP000469215">
    <property type="component" value="Unassembled WGS sequence"/>
</dbReference>
<keyword evidence="1" id="KW-0812">Transmembrane</keyword>
<dbReference type="EMBL" id="WWEQ01000090">
    <property type="protein sequence ID" value="MYM20879.1"/>
    <property type="molecule type" value="Genomic_DNA"/>
</dbReference>
<keyword evidence="1" id="KW-0472">Membrane</keyword>
<name>A0A6N9HA29_9MICO</name>
<evidence type="ECO:0000313" key="3">
    <source>
        <dbReference type="EMBL" id="MYM20879.1"/>
    </source>
</evidence>
<evidence type="ECO:0000259" key="2">
    <source>
        <dbReference type="Pfam" id="PF13559"/>
    </source>
</evidence>
<reference evidence="3 4" key="1">
    <citation type="submission" date="2020-01" db="EMBL/GenBank/DDBJ databases">
        <authorList>
            <person name="Deng T."/>
        </authorList>
    </citation>
    <scope>NUCLEOTIDE SEQUENCE [LARGE SCALE GENOMIC DNA]</scope>
    <source>
        <strain evidence="3 4">5221</strain>
    </source>
</reference>
<protein>
    <submittedName>
        <fullName evidence="3">DUF4129 domain-containing protein</fullName>
    </submittedName>
</protein>
<organism evidence="3 4">
    <name type="scientific">Brevibacterium rongguiense</name>
    <dbReference type="NCBI Taxonomy" id="2695267"/>
    <lineage>
        <taxon>Bacteria</taxon>
        <taxon>Bacillati</taxon>
        <taxon>Actinomycetota</taxon>
        <taxon>Actinomycetes</taxon>
        <taxon>Micrococcales</taxon>
        <taxon>Brevibacteriaceae</taxon>
        <taxon>Brevibacterium</taxon>
    </lineage>
</organism>
<evidence type="ECO:0000256" key="1">
    <source>
        <dbReference type="SAM" id="Phobius"/>
    </source>
</evidence>
<keyword evidence="1" id="KW-1133">Transmembrane helix</keyword>
<dbReference type="AlphaFoldDB" id="A0A6N9HA29"/>
<keyword evidence="4" id="KW-1185">Reference proteome</keyword>
<proteinExistence type="predicted"/>
<evidence type="ECO:0000313" key="4">
    <source>
        <dbReference type="Proteomes" id="UP000469215"/>
    </source>
</evidence>
<sequence>MSALRAAVALAAIAPGREEAREWAHRELSSDPDYRDSDVTFFERIGAAIRALFSSLGEAVGGIESPWLVLVLLAAIAGLAVLIVLRVRRGTGSALDPALFERPALARGADPDRLRAASAAAWARGELGLAVQERARTVFAVLARRGELTVGPASTAAELSAAAAARLPAHAASLRAAGELFDAVTFGEHAATPADYEALVALDAAVSARSGTAPGAVAEAPAAGTAAAVAR</sequence>